<protein>
    <submittedName>
        <fullName evidence="1">Uncharacterized protein</fullName>
    </submittedName>
</protein>
<comment type="caution">
    <text evidence="1">The sequence shown here is derived from an EMBL/GenBank/DDBJ whole genome shotgun (WGS) entry which is preliminary data.</text>
</comment>
<dbReference type="EMBL" id="BJMH01000007">
    <property type="protein sequence ID" value="GEB32303.1"/>
    <property type="molecule type" value="Genomic_DNA"/>
</dbReference>
<accession>A0A4Y3PFJ3</accession>
<evidence type="ECO:0000313" key="1">
    <source>
        <dbReference type="EMBL" id="GEB32303.1"/>
    </source>
</evidence>
<evidence type="ECO:0000313" key="2">
    <source>
        <dbReference type="Proteomes" id="UP000316882"/>
    </source>
</evidence>
<gene>
    <name evidence="1" type="ORF">BPA01_18830</name>
</gene>
<dbReference type="Proteomes" id="UP000316882">
    <property type="component" value="Unassembled WGS sequence"/>
</dbReference>
<keyword evidence="2" id="KW-1185">Reference proteome</keyword>
<reference evidence="1 2" key="1">
    <citation type="submission" date="2019-06" db="EMBL/GenBank/DDBJ databases">
        <title>Whole genome shotgun sequence of Brevibacillus parabrevis NBRC 12334.</title>
        <authorList>
            <person name="Hosoyama A."/>
            <person name="Uohara A."/>
            <person name="Ohji S."/>
            <person name="Ichikawa N."/>
        </authorList>
    </citation>
    <scope>NUCLEOTIDE SEQUENCE [LARGE SCALE GENOMIC DNA]</scope>
    <source>
        <strain evidence="1 2">NBRC 12334</strain>
    </source>
</reference>
<dbReference type="AlphaFoldDB" id="A0A4Y3PFJ3"/>
<proteinExistence type="predicted"/>
<name>A0A4Y3PFJ3_BREPA</name>
<sequence>MQNTSPYSLKNLKRSEGNYGIGGLHFVSCENAIISFHQSFFIGGVLLALIIAKNILAELAECDQEAFWPKTYDTSVTI</sequence>
<organism evidence="1 2">
    <name type="scientific">Brevibacillus parabrevis</name>
    <dbReference type="NCBI Taxonomy" id="54914"/>
    <lineage>
        <taxon>Bacteria</taxon>
        <taxon>Bacillati</taxon>
        <taxon>Bacillota</taxon>
        <taxon>Bacilli</taxon>
        <taxon>Bacillales</taxon>
        <taxon>Paenibacillaceae</taxon>
        <taxon>Brevibacillus</taxon>
    </lineage>
</organism>